<dbReference type="InterPro" id="IPR006629">
    <property type="entry name" value="LITAF"/>
</dbReference>
<feature type="region of interest" description="Disordered" evidence="8">
    <location>
        <begin position="14"/>
        <end position="34"/>
    </location>
</feature>
<accession>A0A914XN54</accession>
<evidence type="ECO:0000313" key="12">
    <source>
        <dbReference type="WBParaSite" id="PSAMB.scaffold969size37862.g10058.t1"/>
    </source>
</evidence>
<comment type="subcellular location">
    <subcellularLocation>
        <location evidence="2">Endosome membrane</location>
        <topology evidence="2">Peripheral membrane protein</topology>
    </subcellularLocation>
    <subcellularLocation>
        <location evidence="1">Late endosome membrane</location>
    </subcellularLocation>
    <subcellularLocation>
        <location evidence="3">Lysosome membrane</location>
        <topology evidence="3">Peripheral membrane protein</topology>
        <orientation evidence="3">Cytoplasmic side</orientation>
    </subcellularLocation>
</comment>
<sequence length="138" mass="15841">MKCNGQKQVRFKYQQEREDDAEVSTDCSSLPKSDTTVEELSISEPSTVVATRTPDASEEEFCSLPFGERPQAVFCPHCKRMVRTMVKHLPGKMTFVMMAVICCAFFPLLWLPLCLDVCKDAHHFCPDCYHRIGVKRRY</sequence>
<dbReference type="Pfam" id="PF10601">
    <property type="entry name" value="zf-LITAF-like"/>
    <property type="match status" value="1"/>
</dbReference>
<keyword evidence="11" id="KW-1185">Reference proteome</keyword>
<evidence type="ECO:0000256" key="5">
    <source>
        <dbReference type="ARBA" id="ARBA00022723"/>
    </source>
</evidence>
<dbReference type="PANTHER" id="PTHR23292">
    <property type="entry name" value="LIPOPOLYSACCHARIDE-INDUCED TUMOR NECROSIS FACTOR-ALPHA FACTOR"/>
    <property type="match status" value="1"/>
</dbReference>
<evidence type="ECO:0000256" key="7">
    <source>
        <dbReference type="ARBA" id="ARBA00023136"/>
    </source>
</evidence>
<evidence type="ECO:0000256" key="6">
    <source>
        <dbReference type="ARBA" id="ARBA00022833"/>
    </source>
</evidence>
<feature type="compositionally biased region" description="Polar residues" evidence="8">
    <location>
        <begin position="25"/>
        <end position="34"/>
    </location>
</feature>
<evidence type="ECO:0000313" key="11">
    <source>
        <dbReference type="Proteomes" id="UP000887566"/>
    </source>
</evidence>
<evidence type="ECO:0000256" key="8">
    <source>
        <dbReference type="SAM" id="MobiDB-lite"/>
    </source>
</evidence>
<proteinExistence type="inferred from homology"/>
<organism evidence="11 12">
    <name type="scientific">Plectus sambesii</name>
    <dbReference type="NCBI Taxonomy" id="2011161"/>
    <lineage>
        <taxon>Eukaryota</taxon>
        <taxon>Metazoa</taxon>
        <taxon>Ecdysozoa</taxon>
        <taxon>Nematoda</taxon>
        <taxon>Chromadorea</taxon>
        <taxon>Plectida</taxon>
        <taxon>Plectina</taxon>
        <taxon>Plectoidea</taxon>
        <taxon>Plectidae</taxon>
        <taxon>Plectus</taxon>
    </lineage>
</organism>
<dbReference type="GO" id="GO:0008270">
    <property type="term" value="F:zinc ion binding"/>
    <property type="evidence" value="ECO:0007669"/>
    <property type="project" value="TreeGrafter"/>
</dbReference>
<dbReference type="SMART" id="SM00714">
    <property type="entry name" value="LITAF"/>
    <property type="match status" value="1"/>
</dbReference>
<dbReference type="GO" id="GO:0031902">
    <property type="term" value="C:late endosome membrane"/>
    <property type="evidence" value="ECO:0007669"/>
    <property type="project" value="UniProtKB-SubCell"/>
</dbReference>
<feature type="transmembrane region" description="Helical" evidence="9">
    <location>
        <begin position="93"/>
        <end position="113"/>
    </location>
</feature>
<dbReference type="GO" id="GO:0005765">
    <property type="term" value="C:lysosomal membrane"/>
    <property type="evidence" value="ECO:0007669"/>
    <property type="project" value="UniProtKB-SubCell"/>
</dbReference>
<evidence type="ECO:0000259" key="10">
    <source>
        <dbReference type="PROSITE" id="PS51837"/>
    </source>
</evidence>
<name>A0A914XN54_9BILA</name>
<keyword evidence="9" id="KW-1133">Transmembrane helix</keyword>
<keyword evidence="9" id="KW-0812">Transmembrane</keyword>
<feature type="domain" description="LITAF" evidence="10">
    <location>
        <begin position="51"/>
        <end position="137"/>
    </location>
</feature>
<dbReference type="Proteomes" id="UP000887566">
    <property type="component" value="Unplaced"/>
</dbReference>
<dbReference type="AlphaFoldDB" id="A0A914XN54"/>
<dbReference type="WBParaSite" id="PSAMB.scaffold969size37862.g10058.t1">
    <property type="protein sequence ID" value="PSAMB.scaffold969size37862.g10058.t1"/>
    <property type="gene ID" value="PSAMB.scaffold969size37862.g10058"/>
</dbReference>
<keyword evidence="5" id="KW-0479">Metal-binding</keyword>
<dbReference type="InterPro" id="IPR037519">
    <property type="entry name" value="LITAF_fam"/>
</dbReference>
<evidence type="ECO:0000256" key="2">
    <source>
        <dbReference type="ARBA" id="ARBA00004481"/>
    </source>
</evidence>
<protein>
    <submittedName>
        <fullName evidence="12">LITAF domain-containing protein</fullName>
    </submittedName>
</protein>
<keyword evidence="7 9" id="KW-0472">Membrane</keyword>
<evidence type="ECO:0000256" key="3">
    <source>
        <dbReference type="ARBA" id="ARBA00004630"/>
    </source>
</evidence>
<comment type="similarity">
    <text evidence="4">Belongs to the CDIP1/LITAF family.</text>
</comment>
<evidence type="ECO:0000256" key="4">
    <source>
        <dbReference type="ARBA" id="ARBA00005975"/>
    </source>
</evidence>
<evidence type="ECO:0000256" key="1">
    <source>
        <dbReference type="ARBA" id="ARBA00004414"/>
    </source>
</evidence>
<dbReference type="PANTHER" id="PTHR23292:SF6">
    <property type="entry name" value="FI16602P1-RELATED"/>
    <property type="match status" value="1"/>
</dbReference>
<reference evidence="12" key="1">
    <citation type="submission" date="2022-11" db="UniProtKB">
        <authorList>
            <consortium name="WormBaseParasite"/>
        </authorList>
    </citation>
    <scope>IDENTIFICATION</scope>
</reference>
<keyword evidence="6" id="KW-0862">Zinc</keyword>
<evidence type="ECO:0000256" key="9">
    <source>
        <dbReference type="SAM" id="Phobius"/>
    </source>
</evidence>
<dbReference type="PROSITE" id="PS51837">
    <property type="entry name" value="LITAF"/>
    <property type="match status" value="1"/>
</dbReference>